<dbReference type="SUPFAM" id="SSF50978">
    <property type="entry name" value="WD40 repeat-like"/>
    <property type="match status" value="1"/>
</dbReference>
<proteinExistence type="predicted"/>
<dbReference type="OrthoDB" id="2162425at2759"/>
<dbReference type="AlphaFoldDB" id="A0A4Z2DN21"/>
<reference evidence="1 2" key="1">
    <citation type="submission" date="2019-03" db="EMBL/GenBank/DDBJ databases">
        <title>An improved genome assembly of the fluke Schistosoma japonicum.</title>
        <authorList>
            <person name="Hu W."/>
            <person name="Luo F."/>
            <person name="Yin M."/>
            <person name="Mo X."/>
            <person name="Sun C."/>
            <person name="Wu Q."/>
            <person name="Zhu B."/>
            <person name="Xiang M."/>
            <person name="Wang J."/>
            <person name="Wang Y."/>
            <person name="Zhang T."/>
            <person name="Xu B."/>
            <person name="Zheng H."/>
            <person name="Feng Z."/>
        </authorList>
    </citation>
    <scope>NUCLEOTIDE SEQUENCE [LARGE SCALE GENOMIC DNA]</scope>
    <source>
        <strain evidence="1">HuSjv2</strain>
        <tissue evidence="1">Worms</tissue>
    </source>
</reference>
<dbReference type="PANTHER" id="PTHR16022">
    <property type="entry name" value="WD REPEAT DOMAIN 60"/>
    <property type="match status" value="1"/>
</dbReference>
<dbReference type="InterPro" id="IPR036322">
    <property type="entry name" value="WD40_repeat_dom_sf"/>
</dbReference>
<dbReference type="Proteomes" id="UP000311919">
    <property type="component" value="Unassembled WGS sequence"/>
</dbReference>
<dbReference type="STRING" id="6182.A0A4Z2DN21"/>
<accession>A0A4Z2DN21</accession>
<dbReference type="PANTHER" id="PTHR16022:SF0">
    <property type="entry name" value="CYTOPLASMIC DYNEIN 2 INTERMEDIATE CHAIN 1"/>
    <property type="match status" value="1"/>
</dbReference>
<dbReference type="GO" id="GO:0045504">
    <property type="term" value="F:dynein heavy chain binding"/>
    <property type="evidence" value="ECO:0007669"/>
    <property type="project" value="InterPro"/>
</dbReference>
<protein>
    <submittedName>
        <fullName evidence="1">WD repeat-containing protein</fullName>
    </submittedName>
</protein>
<keyword evidence="2" id="KW-1185">Reference proteome</keyword>
<comment type="caution">
    <text evidence="1">The sequence shown here is derived from an EMBL/GenBank/DDBJ whole genome shotgun (WGS) entry which is preliminary data.</text>
</comment>
<evidence type="ECO:0000313" key="2">
    <source>
        <dbReference type="Proteomes" id="UP000311919"/>
    </source>
</evidence>
<dbReference type="GO" id="GO:0005868">
    <property type="term" value="C:cytoplasmic dynein complex"/>
    <property type="evidence" value="ECO:0007669"/>
    <property type="project" value="InterPro"/>
</dbReference>
<sequence>MHQQNGHYTDKSQIENIFDVKLDLIHHKNYQEKRNVSKSHAKAQLKGQICKQYCANQLTDSFESLPRKSKGVNLHRDTKVSKTSKNRKISNLNVLSPSFAFSAFESDQNADSALISFSKVKHFNENVLQNINKNNNSSLLNKQDLETERMSVGNRNSRFNESINDTSDQLAYKEIHFIEEPDNNYYSDFSGESSSFSSISTSKSQNLQSDYNPTNAINSVGVRQSVSKTNSIAFIESVNEVDNVSVVENMDDINSGHLSRLQNNHYAASRVKCRVKDLLKLIDLTFGNLMNVFELKPNNDYEFLMLHSSDCKNQNQCHVQTNVDHLHREVQTEYVEICYGVWTQQPPGENGEFCGRIISNDLDYSYGLSSNDLDYVSSKITLYELAKELCLGNENYDAKINRATEHITNSFPINKLNTPENSFSTMMNTNKRLSDSLSENLQLMLNIINEEKVTNVSYLFKKKNITDTNDFDLKEDDFLEIFFHTTDNHFLAGHKFDRVDGESQSMKLVNMSSSEQLIAFNDKGKNRLQSFLFPWENYECIACECAPGKQSVILTIHRPAKLRQEQEKAKNPFDYSENAGEFICIWTVNGLKRLPDRLLYCPGLSETGLKGANLNCAIFSPDNDTSLVIAGLQDGSLCIWDLHNYSNEILQKSTHMSVFAGIYHQCILTDHKNSPDLPIMLSPTYKTSVVENKIFTNKSQFRSPINCLTQQHNHFNPIISIKIADRDIHRFGGEADESPRDKDEFQLIALDEIGSISLWLVIMNKKCKIKNSIENLVGSQTDYCLSPGTGRLRLVRLLFIHSKSAKIDIPIYMKIDNSKRQVESNGWDISRQLNDKIIATCLDVTKHGNFLVGCCNGQILHRGRSPNQTVYPKMFSRILCFAAVQTLASHPHEALHIFIAG</sequence>
<name>A0A4Z2DN21_SCHJA</name>
<organism evidence="1 2">
    <name type="scientific">Schistosoma japonicum</name>
    <name type="common">Blood fluke</name>
    <dbReference type="NCBI Taxonomy" id="6182"/>
    <lineage>
        <taxon>Eukaryota</taxon>
        <taxon>Metazoa</taxon>
        <taxon>Spiralia</taxon>
        <taxon>Lophotrochozoa</taxon>
        <taxon>Platyhelminthes</taxon>
        <taxon>Trematoda</taxon>
        <taxon>Digenea</taxon>
        <taxon>Strigeidida</taxon>
        <taxon>Schistosomatoidea</taxon>
        <taxon>Schistosomatidae</taxon>
        <taxon>Schistosoma</taxon>
    </lineage>
</organism>
<dbReference type="GO" id="GO:0045503">
    <property type="term" value="F:dynein light chain binding"/>
    <property type="evidence" value="ECO:0007669"/>
    <property type="project" value="InterPro"/>
</dbReference>
<evidence type="ECO:0000313" key="1">
    <source>
        <dbReference type="EMBL" id="TNN17782.1"/>
    </source>
</evidence>
<dbReference type="GO" id="GO:0042073">
    <property type="term" value="P:intraciliary transport"/>
    <property type="evidence" value="ECO:0007669"/>
    <property type="project" value="InterPro"/>
</dbReference>
<dbReference type="InterPro" id="IPR015943">
    <property type="entry name" value="WD40/YVTN_repeat-like_dom_sf"/>
</dbReference>
<gene>
    <name evidence="1" type="ORF">EWB00_010838</name>
</gene>
<dbReference type="GO" id="GO:0005929">
    <property type="term" value="C:cilium"/>
    <property type="evidence" value="ECO:0007669"/>
    <property type="project" value="GOC"/>
</dbReference>
<dbReference type="InterPro" id="IPR042505">
    <property type="entry name" value="DYNC2I1"/>
</dbReference>
<dbReference type="Gene3D" id="2.130.10.10">
    <property type="entry name" value="YVTN repeat-like/Quinoprotein amine dehydrogenase"/>
    <property type="match status" value="1"/>
</dbReference>
<dbReference type="EMBL" id="SKCS01000087">
    <property type="protein sequence ID" value="TNN17782.1"/>
    <property type="molecule type" value="Genomic_DNA"/>
</dbReference>